<gene>
    <name evidence="2" type="ORF">LMG27198_47680</name>
</gene>
<dbReference type="RefSeq" id="WP_281806768.1">
    <property type="nucleotide sequence ID" value="NZ_BSEC01000005.1"/>
</dbReference>
<accession>A0A9W6GZH1</accession>
<dbReference type="InterPro" id="IPR001387">
    <property type="entry name" value="Cro/C1-type_HTH"/>
</dbReference>
<protein>
    <submittedName>
        <fullName evidence="2">Transcriptional regulator</fullName>
    </submittedName>
</protein>
<comment type="caution">
    <text evidence="2">The sequence shown here is derived from an EMBL/GenBank/DDBJ whole genome shotgun (WGS) entry which is preliminary data.</text>
</comment>
<dbReference type="Pfam" id="PF01381">
    <property type="entry name" value="HTH_3"/>
    <property type="match status" value="1"/>
</dbReference>
<feature type="domain" description="HTH cro/C1-type" evidence="1">
    <location>
        <begin position="24"/>
        <end position="55"/>
    </location>
</feature>
<proteinExistence type="predicted"/>
<evidence type="ECO:0000313" key="3">
    <source>
        <dbReference type="Proteomes" id="UP001144323"/>
    </source>
</evidence>
<dbReference type="Gene3D" id="1.10.260.40">
    <property type="entry name" value="lambda repressor-like DNA-binding domains"/>
    <property type="match status" value="1"/>
</dbReference>
<dbReference type="GO" id="GO:0003677">
    <property type="term" value="F:DNA binding"/>
    <property type="evidence" value="ECO:0007669"/>
    <property type="project" value="InterPro"/>
</dbReference>
<dbReference type="CDD" id="cd00093">
    <property type="entry name" value="HTH_XRE"/>
    <property type="match status" value="1"/>
</dbReference>
<dbReference type="InterPro" id="IPR010982">
    <property type="entry name" value="Lambda_DNA-bd_dom_sf"/>
</dbReference>
<dbReference type="SUPFAM" id="SSF47413">
    <property type="entry name" value="lambda repressor-like DNA-binding domains"/>
    <property type="match status" value="1"/>
</dbReference>
<dbReference type="PROSITE" id="PS50943">
    <property type="entry name" value="HTH_CROC1"/>
    <property type="match status" value="1"/>
</dbReference>
<organism evidence="2 3">
    <name type="scientific">Methylocystis echinoides</name>
    <dbReference type="NCBI Taxonomy" id="29468"/>
    <lineage>
        <taxon>Bacteria</taxon>
        <taxon>Pseudomonadati</taxon>
        <taxon>Pseudomonadota</taxon>
        <taxon>Alphaproteobacteria</taxon>
        <taxon>Hyphomicrobiales</taxon>
        <taxon>Methylocystaceae</taxon>
        <taxon>Methylocystis</taxon>
    </lineage>
</organism>
<reference evidence="2" key="1">
    <citation type="journal article" date="2023" name="Int. J. Syst. Evol. Microbiol.">
        <title>Methylocystis iwaonis sp. nov., a type II methane-oxidizing bacterium from surface soil of a rice paddy field in Japan, and emended description of the genus Methylocystis (ex Whittenbury et al. 1970) Bowman et al. 1993.</title>
        <authorList>
            <person name="Kaise H."/>
            <person name="Sawadogo J.B."/>
            <person name="Alam M.S."/>
            <person name="Ueno C."/>
            <person name="Dianou D."/>
            <person name="Shinjo R."/>
            <person name="Asakawa S."/>
        </authorList>
    </citation>
    <scope>NUCLEOTIDE SEQUENCE</scope>
    <source>
        <strain evidence="2">LMG27198</strain>
    </source>
</reference>
<keyword evidence="3" id="KW-1185">Reference proteome</keyword>
<dbReference type="EMBL" id="BSEC01000005">
    <property type="protein sequence ID" value="GLI95776.1"/>
    <property type="molecule type" value="Genomic_DNA"/>
</dbReference>
<evidence type="ECO:0000259" key="1">
    <source>
        <dbReference type="PROSITE" id="PS50943"/>
    </source>
</evidence>
<name>A0A9W6GZH1_9HYPH</name>
<sequence length="110" mass="12036">MRSTVADTLPPGVKRALTKLGADVALARKKRNLTAMMMAERIGVAKSTYLKVEKGDPTVALGTYAMTFFVLGFGDVLGEMLDARRDDQGLLLDAERMPQRVRTPKSPRAL</sequence>
<dbReference type="Proteomes" id="UP001144323">
    <property type="component" value="Unassembled WGS sequence"/>
</dbReference>
<dbReference type="AlphaFoldDB" id="A0A9W6GZH1"/>
<evidence type="ECO:0000313" key="2">
    <source>
        <dbReference type="EMBL" id="GLI95776.1"/>
    </source>
</evidence>